<dbReference type="EMBL" id="AP013063">
    <property type="protein sequence ID" value="BAO32596.1"/>
    <property type="molecule type" value="Genomic_DNA"/>
</dbReference>
<organism evidence="1">
    <name type="scientific">Serratia marcescens SM39</name>
    <dbReference type="NCBI Taxonomy" id="1334564"/>
    <lineage>
        <taxon>Bacteria</taxon>
        <taxon>Pseudomonadati</taxon>
        <taxon>Pseudomonadota</taxon>
        <taxon>Gammaproteobacteria</taxon>
        <taxon>Enterobacterales</taxon>
        <taxon>Yersiniaceae</taxon>
        <taxon>Serratia</taxon>
    </lineage>
</organism>
<proteinExistence type="predicted"/>
<accession>A0AAT9F2E2</accession>
<evidence type="ECO:0000313" key="1">
    <source>
        <dbReference type="EMBL" id="BAO32596.1"/>
    </source>
</evidence>
<reference evidence="1" key="1">
    <citation type="journal article" date="2014" name="Genome Biol. Evol.">
        <title>Genome evolution and plasticity of Serratia marcescens, an important multidrug-resistant nosocomial pathogen.</title>
        <authorList>
            <person name="Iguchi A."/>
            <person name="Nagaya Y."/>
            <person name="Pradel E."/>
            <person name="Ooka T."/>
            <person name="Ogura Y."/>
            <person name="Katsura K."/>
            <person name="Kurokawa K."/>
            <person name="Oshima K."/>
            <person name="Hattori M."/>
            <person name="Parkhill J."/>
            <person name="Sebaihia M."/>
            <person name="Coulthurst S.J."/>
            <person name="Gotoh N."/>
            <person name="Thomson N.R."/>
            <person name="Ewbank J.J."/>
            <person name="Hayashi T."/>
        </authorList>
    </citation>
    <scope>NUCLEOTIDE SEQUENCE</scope>
    <source>
        <strain evidence="1">SM39</strain>
    </source>
</reference>
<name>A0AAT9F2E2_SERMA</name>
<gene>
    <name evidence="1" type="ORF">SM39_0534</name>
</gene>
<dbReference type="AlphaFoldDB" id="A0AAT9F2E2"/>
<dbReference type="KEGG" id="smar:SM39_0534"/>
<sequence>MPAGYGRRMDLTVIETPTRQQIAAEHLILSICIANKLGAADLDRLAHRLAQIDAIADARTIGINHEHYLSCN</sequence>
<protein>
    <submittedName>
        <fullName evidence="1">Uncharacterized protein</fullName>
    </submittedName>
</protein>